<keyword evidence="2" id="KW-1185">Reference proteome</keyword>
<organism evidence="1 2">
    <name type="scientific">Catharanthus roseus</name>
    <name type="common">Madagascar periwinkle</name>
    <name type="synonym">Vinca rosea</name>
    <dbReference type="NCBI Taxonomy" id="4058"/>
    <lineage>
        <taxon>Eukaryota</taxon>
        <taxon>Viridiplantae</taxon>
        <taxon>Streptophyta</taxon>
        <taxon>Embryophyta</taxon>
        <taxon>Tracheophyta</taxon>
        <taxon>Spermatophyta</taxon>
        <taxon>Magnoliopsida</taxon>
        <taxon>eudicotyledons</taxon>
        <taxon>Gunneridae</taxon>
        <taxon>Pentapetalae</taxon>
        <taxon>asterids</taxon>
        <taxon>lamiids</taxon>
        <taxon>Gentianales</taxon>
        <taxon>Apocynaceae</taxon>
        <taxon>Rauvolfioideae</taxon>
        <taxon>Vinceae</taxon>
        <taxon>Catharanthinae</taxon>
        <taxon>Catharanthus</taxon>
    </lineage>
</organism>
<protein>
    <submittedName>
        <fullName evidence="1">Uncharacterized protein</fullName>
    </submittedName>
</protein>
<sequence>MDRVIKAMAVGAKCKDKIQNPNKSSRSFMGWWRGIVGDWCLQIRGESSSEDRERERWDHVPGLSSHQAQVDMACLTSHLIKKGRAPVLPLFALPHLIRNR</sequence>
<evidence type="ECO:0000313" key="1">
    <source>
        <dbReference type="EMBL" id="KAI5679468.1"/>
    </source>
</evidence>
<dbReference type="EMBL" id="CM044702">
    <property type="protein sequence ID" value="KAI5679468.1"/>
    <property type="molecule type" value="Genomic_DNA"/>
</dbReference>
<dbReference type="Proteomes" id="UP001060085">
    <property type="component" value="Linkage Group LG02"/>
</dbReference>
<reference evidence="2" key="1">
    <citation type="journal article" date="2023" name="Nat. Plants">
        <title>Single-cell RNA sequencing provides a high-resolution roadmap for understanding the multicellular compartmentation of specialized metabolism.</title>
        <authorList>
            <person name="Sun S."/>
            <person name="Shen X."/>
            <person name="Li Y."/>
            <person name="Li Y."/>
            <person name="Wang S."/>
            <person name="Li R."/>
            <person name="Zhang H."/>
            <person name="Shen G."/>
            <person name="Guo B."/>
            <person name="Wei J."/>
            <person name="Xu J."/>
            <person name="St-Pierre B."/>
            <person name="Chen S."/>
            <person name="Sun C."/>
        </authorList>
    </citation>
    <scope>NUCLEOTIDE SEQUENCE [LARGE SCALE GENOMIC DNA]</scope>
</reference>
<comment type="caution">
    <text evidence="1">The sequence shown here is derived from an EMBL/GenBank/DDBJ whole genome shotgun (WGS) entry which is preliminary data.</text>
</comment>
<evidence type="ECO:0000313" key="2">
    <source>
        <dbReference type="Proteomes" id="UP001060085"/>
    </source>
</evidence>
<proteinExistence type="predicted"/>
<accession>A0ACC0C3X3</accession>
<name>A0ACC0C3X3_CATRO</name>
<gene>
    <name evidence="1" type="ORF">M9H77_10418</name>
</gene>